<evidence type="ECO:0000256" key="1">
    <source>
        <dbReference type="ARBA" id="ARBA00022553"/>
    </source>
</evidence>
<dbReference type="Pfam" id="PF07495">
    <property type="entry name" value="Y_Y_Y"/>
    <property type="match status" value="1"/>
</dbReference>
<dbReference type="InterPro" id="IPR011110">
    <property type="entry name" value="Reg_prop"/>
</dbReference>
<evidence type="ECO:0000313" key="4">
    <source>
        <dbReference type="EMBL" id="WNH10730.1"/>
    </source>
</evidence>
<dbReference type="InterPro" id="IPR011047">
    <property type="entry name" value="Quinoprotein_ADH-like_sf"/>
</dbReference>
<feature type="transmembrane region" description="Helical" evidence="2">
    <location>
        <begin position="897"/>
        <end position="918"/>
    </location>
</feature>
<keyword evidence="2" id="KW-0812">Transmembrane</keyword>
<dbReference type="Gene3D" id="2.130.10.10">
    <property type="entry name" value="YVTN repeat-like/Quinoprotein amine dehydrogenase"/>
    <property type="match status" value="3"/>
</dbReference>
<dbReference type="PANTHER" id="PTHR43547">
    <property type="entry name" value="TWO-COMPONENT HISTIDINE KINASE"/>
    <property type="match status" value="1"/>
</dbReference>
<dbReference type="SUPFAM" id="SSF50998">
    <property type="entry name" value="Quinoprotein alcohol dehydrogenase-like"/>
    <property type="match status" value="1"/>
</dbReference>
<dbReference type="EMBL" id="CP134537">
    <property type="protein sequence ID" value="WNH10730.1"/>
    <property type="molecule type" value="Genomic_DNA"/>
</dbReference>
<name>A0ABY9XYB1_9FLAO</name>
<dbReference type="InterPro" id="IPR013783">
    <property type="entry name" value="Ig-like_fold"/>
</dbReference>
<dbReference type="Pfam" id="PF07494">
    <property type="entry name" value="Reg_prop"/>
    <property type="match status" value="4"/>
</dbReference>
<dbReference type="InterPro" id="IPR015943">
    <property type="entry name" value="WD40/YVTN_repeat-like_dom_sf"/>
</dbReference>
<keyword evidence="1" id="KW-0597">Phosphoprotein</keyword>
<proteinExistence type="predicted"/>
<evidence type="ECO:0000313" key="5">
    <source>
        <dbReference type="Proteomes" id="UP001302806"/>
    </source>
</evidence>
<dbReference type="PANTHER" id="PTHR43547:SF2">
    <property type="entry name" value="HYBRID SIGNAL TRANSDUCTION HISTIDINE KINASE C"/>
    <property type="match status" value="1"/>
</dbReference>
<dbReference type="Proteomes" id="UP001302806">
    <property type="component" value="Chromosome"/>
</dbReference>
<dbReference type="RefSeq" id="WP_415866966.1">
    <property type="nucleotide sequence ID" value="NZ_CP134537.1"/>
</dbReference>
<protein>
    <submittedName>
        <fullName evidence="4">Two-component regulator propeller domain-containing protein</fullName>
    </submittedName>
</protein>
<reference evidence="4 5" key="1">
    <citation type="submission" date="2023-09" db="EMBL/GenBank/DDBJ databases">
        <title>Thalassobella suaedae gen. nov., sp. nov., a marine bacterium of the family Flavobacteriaceae isolated from a halophyte Suaeda japonica.</title>
        <authorList>
            <person name="Lee S.Y."/>
            <person name="Hwang C.Y."/>
        </authorList>
    </citation>
    <scope>NUCLEOTIDE SEQUENCE [LARGE SCALE GENOMIC DNA]</scope>
    <source>
        <strain evidence="4 5">HL-DH14</strain>
    </source>
</reference>
<evidence type="ECO:0000256" key="2">
    <source>
        <dbReference type="SAM" id="Phobius"/>
    </source>
</evidence>
<keyword evidence="2" id="KW-0472">Membrane</keyword>
<gene>
    <name evidence="4" type="ORF">RHP51_08870</name>
</gene>
<dbReference type="SUPFAM" id="SSF63829">
    <property type="entry name" value="Calcium-dependent phosphotriesterase"/>
    <property type="match status" value="1"/>
</dbReference>
<sequence>MSIKITMKLKLSQVCFLSFLFHFILGAQNIKVEKLDIKNGLPDNSIRDIIQDKQGYLWFGTLNGLSRFDGKSFKNYNSIPGDTTSLGNSRMVKIKEDKKGFIWCWADDLKLQRVNPVTNEVLNLNKHILKNEFRAEGFKIISNGDIWAWGKNGCVRIKYLDNKGNLSSEIFNVKNGLTHNNINFVFEDKEQNVWVGTEAGLIKLTFSDKGKTINTYFENINFTSFNIYKNNIWIGTKLNGIYKYNTESKKFFPFTKVNKELNNNPILTINQFNSETLLLGSQKFLFEINLKTNKTTQIHHKNFNGISEFYNDSFNNTWIIALKRGIFKYSINSNKIEYFDLNANERIFLGDSDKLRILEDSNKNLWIGIHGGGLFRFNRQENSFINYKSNEEKTGSISSNIVLEIFEDSSKNLWLGTMYGGVNKINLSKENFTWHQPIKYSENTYENEIRSSVEDKNGTLWLGSKGGKIYCYNNSKLQYIFPEDFSLENKLKFENINVYSLYIDHKDNLWVGTKGKGLFIIKDILNTAPKKFEIIHFDTSKSKALNTVYAITQDKDKNYWIGSHGHGLAKISNPFNKPETTTFLPEAKPNQLISDYIRYLFFDIDNNLWIATSDGLSLLTANQLNTTNKHFISIKNVKNNSSSLSYNSIDHIFQASDKSIYVSTMGGGINILKYSDLENRAFKWKHLDMSDGLSSNKIFAMQEDLDKNIWISSSLGLNKYYPKNDKFENFFVEKEHGLNYFTEGCVTKLSDGNFLFGHHKGFLTFNPKQIVKDTTSYPIVLSKLFVNGTEQLPRKSKIINKNIEYNDKVELSYTQNTIRFDFSVLDYKNPEKIQYSYKLDNFDKNWSTPLTSNTANYQNLPHGNYIFLLKATNSDGIELPNTLKFKINITPPFFKSYLGYFLTLLIFGIVFFIFLYLYKRQISAKNEISFADKLNEKKIGVLYKHITRI</sequence>
<feature type="domain" description="Two component regulator three Y" evidence="3">
    <location>
        <begin position="826"/>
        <end position="889"/>
    </location>
</feature>
<dbReference type="InterPro" id="IPR011123">
    <property type="entry name" value="Y_Y_Y"/>
</dbReference>
<keyword evidence="2" id="KW-1133">Transmembrane helix</keyword>
<evidence type="ECO:0000259" key="3">
    <source>
        <dbReference type="Pfam" id="PF07495"/>
    </source>
</evidence>
<organism evidence="4 5">
    <name type="scientific">Thalassobellus suaedae</name>
    <dbReference type="NCBI Taxonomy" id="3074124"/>
    <lineage>
        <taxon>Bacteria</taxon>
        <taxon>Pseudomonadati</taxon>
        <taxon>Bacteroidota</taxon>
        <taxon>Flavobacteriia</taxon>
        <taxon>Flavobacteriales</taxon>
        <taxon>Flavobacteriaceae</taxon>
        <taxon>Thalassobellus</taxon>
    </lineage>
</organism>
<dbReference type="Gene3D" id="2.60.40.10">
    <property type="entry name" value="Immunoglobulins"/>
    <property type="match status" value="1"/>
</dbReference>
<accession>A0ABY9XYB1</accession>